<dbReference type="GO" id="GO:0051864">
    <property type="term" value="F:histone H3K36 demethylase activity"/>
    <property type="evidence" value="ECO:0007669"/>
    <property type="project" value="TreeGrafter"/>
</dbReference>
<dbReference type="AlphaFoldDB" id="A0A8H7VAM7"/>
<dbReference type="OrthoDB" id="47172at2759"/>
<evidence type="ECO:0000256" key="2">
    <source>
        <dbReference type="ARBA" id="ARBA00004123"/>
    </source>
</evidence>
<keyword evidence="3" id="KW-0479">Metal-binding</keyword>
<evidence type="ECO:0000313" key="8">
    <source>
        <dbReference type="EMBL" id="KAG2213440.1"/>
    </source>
</evidence>
<evidence type="ECO:0000259" key="7">
    <source>
        <dbReference type="PROSITE" id="PS51184"/>
    </source>
</evidence>
<comment type="subcellular location">
    <subcellularLocation>
        <location evidence="2">Nucleus</location>
    </subcellularLocation>
</comment>
<dbReference type="Gene3D" id="2.60.120.650">
    <property type="entry name" value="Cupin"/>
    <property type="match status" value="1"/>
</dbReference>
<dbReference type="SMART" id="SM00558">
    <property type="entry name" value="JmjC"/>
    <property type="match status" value="1"/>
</dbReference>
<protein>
    <recommendedName>
        <fullName evidence="7">JmjC domain-containing protein</fullName>
    </recommendedName>
</protein>
<dbReference type="InterPro" id="IPR041667">
    <property type="entry name" value="Cupin_8"/>
</dbReference>
<proteinExistence type="predicted"/>
<keyword evidence="5" id="KW-0408">Iron</keyword>
<organism evidence="8 9">
    <name type="scientific">Mucor saturninus</name>
    <dbReference type="NCBI Taxonomy" id="64648"/>
    <lineage>
        <taxon>Eukaryota</taxon>
        <taxon>Fungi</taxon>
        <taxon>Fungi incertae sedis</taxon>
        <taxon>Mucoromycota</taxon>
        <taxon>Mucoromycotina</taxon>
        <taxon>Mucoromycetes</taxon>
        <taxon>Mucorales</taxon>
        <taxon>Mucorineae</taxon>
        <taxon>Mucoraceae</taxon>
        <taxon>Mucor</taxon>
    </lineage>
</organism>
<dbReference type="GO" id="GO:0046872">
    <property type="term" value="F:metal ion binding"/>
    <property type="evidence" value="ECO:0007669"/>
    <property type="project" value="UniProtKB-KW"/>
</dbReference>
<comment type="caution">
    <text evidence="8">The sequence shown here is derived from an EMBL/GenBank/DDBJ whole genome shotgun (WGS) entry which is preliminary data.</text>
</comment>
<evidence type="ECO:0000256" key="5">
    <source>
        <dbReference type="ARBA" id="ARBA00023004"/>
    </source>
</evidence>
<dbReference type="SUPFAM" id="SSF51197">
    <property type="entry name" value="Clavaminate synthase-like"/>
    <property type="match status" value="1"/>
</dbReference>
<evidence type="ECO:0000256" key="1">
    <source>
        <dbReference type="ARBA" id="ARBA00001954"/>
    </source>
</evidence>
<evidence type="ECO:0000256" key="3">
    <source>
        <dbReference type="ARBA" id="ARBA00022723"/>
    </source>
</evidence>
<evidence type="ECO:0000313" key="9">
    <source>
        <dbReference type="Proteomes" id="UP000603453"/>
    </source>
</evidence>
<name>A0A8H7VAM7_9FUNG</name>
<accession>A0A8H7VAM7</accession>
<dbReference type="GO" id="GO:0005634">
    <property type="term" value="C:nucleus"/>
    <property type="evidence" value="ECO:0007669"/>
    <property type="project" value="UniProtKB-SubCell"/>
</dbReference>
<reference evidence="8" key="1">
    <citation type="submission" date="2020-12" db="EMBL/GenBank/DDBJ databases">
        <title>Metabolic potential, ecology and presence of endohyphal bacteria is reflected in genomic diversity of Mucoromycotina.</title>
        <authorList>
            <person name="Muszewska A."/>
            <person name="Okrasinska A."/>
            <person name="Steczkiewicz K."/>
            <person name="Drgas O."/>
            <person name="Orlowska M."/>
            <person name="Perlinska-Lenart U."/>
            <person name="Aleksandrzak-Piekarczyk T."/>
            <person name="Szatraj K."/>
            <person name="Zielenkiewicz U."/>
            <person name="Pilsyk S."/>
            <person name="Malc E."/>
            <person name="Mieczkowski P."/>
            <person name="Kruszewska J.S."/>
            <person name="Biernat P."/>
            <person name="Pawlowska J."/>
        </authorList>
    </citation>
    <scope>NUCLEOTIDE SEQUENCE</scope>
    <source>
        <strain evidence="8">WA0000017839</strain>
    </source>
</reference>
<keyword evidence="9" id="KW-1185">Reference proteome</keyword>
<sequence length="361" mass="42071">MRAKGLTDYCNENIMQYHFSNVPVHWRRMLMDSGLVTVLIQLGSLDERVTEAQVQDIVGDLDTCCVISGSPGPDRRWISNLILDELQTWLTNQRSGTTKEPAYEKVARSSTKVTLTYPIQRLPEPPSFEWFLQHCNRDIPTPFIMPKGVIEHWPAFNEHPWSSMDYLLSVAADRIVPVEIGSQYTDADWGQKMMRFSDFIQHHIMKDDIAYLAQHDVFYQIPRLEKDIIVPDYCYIEPRLTELYRCRTNNQILKNAWFGPKGTISPLHQDPYHNLLAQVVGSKYIRLISPVNTSFVYPRDGLMSNTSQVDVENPNHAIYPRFKEADYFECVLEEGEILYIPPKWWHYVRSLETSFSVSLWF</sequence>
<keyword evidence="4" id="KW-0560">Oxidoreductase</keyword>
<dbReference type="PROSITE" id="PS51184">
    <property type="entry name" value="JMJC"/>
    <property type="match status" value="1"/>
</dbReference>
<dbReference type="InterPro" id="IPR003347">
    <property type="entry name" value="JmjC_dom"/>
</dbReference>
<dbReference type="PANTHER" id="PTHR12461:SF106">
    <property type="entry name" value="BIFUNCTIONAL PEPTIDASE AND ARGINYL-HYDROXYLASE JMJD5"/>
    <property type="match status" value="1"/>
</dbReference>
<evidence type="ECO:0000256" key="6">
    <source>
        <dbReference type="ARBA" id="ARBA00023242"/>
    </source>
</evidence>
<dbReference type="Proteomes" id="UP000603453">
    <property type="component" value="Unassembled WGS sequence"/>
</dbReference>
<dbReference type="PANTHER" id="PTHR12461">
    <property type="entry name" value="HYPOXIA-INDUCIBLE FACTOR 1 ALPHA INHIBITOR-RELATED"/>
    <property type="match status" value="1"/>
</dbReference>
<keyword evidence="6" id="KW-0539">Nucleus</keyword>
<comment type="cofactor">
    <cofactor evidence="1">
        <name>Fe(2+)</name>
        <dbReference type="ChEBI" id="CHEBI:29033"/>
    </cofactor>
</comment>
<evidence type="ECO:0000256" key="4">
    <source>
        <dbReference type="ARBA" id="ARBA00023002"/>
    </source>
</evidence>
<dbReference type="EMBL" id="JAEPRD010000003">
    <property type="protein sequence ID" value="KAG2213440.1"/>
    <property type="molecule type" value="Genomic_DNA"/>
</dbReference>
<dbReference type="Pfam" id="PF13621">
    <property type="entry name" value="Cupin_8"/>
    <property type="match status" value="1"/>
</dbReference>
<gene>
    <name evidence="8" type="ORF">INT47_009114</name>
</gene>
<feature type="domain" description="JmjC" evidence="7">
    <location>
        <begin position="210"/>
        <end position="361"/>
    </location>
</feature>